<evidence type="ECO:0000256" key="10">
    <source>
        <dbReference type="SAM" id="Phobius"/>
    </source>
</evidence>
<accession>W5LT15</accession>
<evidence type="ECO:0000256" key="7">
    <source>
        <dbReference type="ARBA" id="ARBA00023136"/>
    </source>
</evidence>
<proteinExistence type="inferred from homology"/>
<reference evidence="13" key="3">
    <citation type="submission" date="2025-08" db="UniProtKB">
        <authorList>
            <consortium name="Ensembl"/>
        </authorList>
    </citation>
    <scope>IDENTIFICATION</scope>
</reference>
<dbReference type="InterPro" id="IPR000372">
    <property type="entry name" value="LRRNT"/>
</dbReference>
<feature type="chain" id="PRO_5017386780" description="Leucine-rich repeat-containing protein 3" evidence="11">
    <location>
        <begin position="25"/>
        <end position="252"/>
    </location>
</feature>
<dbReference type="AlphaFoldDB" id="W5LT15"/>
<comment type="similarity">
    <text evidence="8">Belongs to the LRRC3 family.</text>
</comment>
<dbReference type="SMART" id="SM00013">
    <property type="entry name" value="LRRNT"/>
    <property type="match status" value="1"/>
</dbReference>
<reference evidence="14" key="2">
    <citation type="journal article" date="2014" name="Nat. Commun.">
        <title>The cavefish genome reveals candidate genes for eye loss.</title>
        <authorList>
            <person name="McGaugh S.E."/>
            <person name="Gross J.B."/>
            <person name="Aken B."/>
            <person name="Blin M."/>
            <person name="Borowsky R."/>
            <person name="Chalopin D."/>
            <person name="Hinaux H."/>
            <person name="Jeffery W.R."/>
            <person name="Keene A."/>
            <person name="Ma L."/>
            <person name="Minx P."/>
            <person name="Murphy D."/>
            <person name="O'Quin K.E."/>
            <person name="Retaux S."/>
            <person name="Rohner N."/>
            <person name="Searle S.M."/>
            <person name="Stahl B.A."/>
            <person name="Tabin C."/>
            <person name="Volff J.N."/>
            <person name="Yoshizawa M."/>
            <person name="Warren W.C."/>
        </authorList>
    </citation>
    <scope>NUCLEOTIDE SEQUENCE [LARGE SCALE GENOMIC DNA]</scope>
    <source>
        <strain evidence="14">female</strain>
    </source>
</reference>
<keyword evidence="2" id="KW-0433">Leucine-rich repeat</keyword>
<feature type="transmembrane region" description="Helical" evidence="10">
    <location>
        <begin position="197"/>
        <end position="218"/>
    </location>
</feature>
<dbReference type="Gene3D" id="3.80.10.10">
    <property type="entry name" value="Ribonuclease Inhibitor"/>
    <property type="match status" value="1"/>
</dbReference>
<protein>
    <recommendedName>
        <fullName evidence="9">Leucine-rich repeat-containing protein 3</fullName>
    </recommendedName>
</protein>
<dbReference type="SUPFAM" id="SSF52058">
    <property type="entry name" value="L domain-like"/>
    <property type="match status" value="1"/>
</dbReference>
<dbReference type="Ensembl" id="ENSAMXT00000026246.2">
    <property type="protein sequence ID" value="ENSAMXP00000026225.2"/>
    <property type="gene ID" value="ENSAMXG00000025520.2"/>
</dbReference>
<evidence type="ECO:0000256" key="5">
    <source>
        <dbReference type="ARBA" id="ARBA00022737"/>
    </source>
</evidence>
<dbReference type="eggNOG" id="KOG4237">
    <property type="taxonomic scope" value="Eukaryota"/>
</dbReference>
<evidence type="ECO:0000259" key="12">
    <source>
        <dbReference type="SMART" id="SM00013"/>
    </source>
</evidence>
<dbReference type="GO" id="GO:0005886">
    <property type="term" value="C:plasma membrane"/>
    <property type="evidence" value="ECO:0007669"/>
    <property type="project" value="TreeGrafter"/>
</dbReference>
<dbReference type="InterPro" id="IPR001611">
    <property type="entry name" value="Leu-rich_rpt"/>
</dbReference>
<dbReference type="PANTHER" id="PTHR24369">
    <property type="entry name" value="ANTIGEN BSP, PUTATIVE-RELATED"/>
    <property type="match status" value="1"/>
</dbReference>
<evidence type="ECO:0000256" key="8">
    <source>
        <dbReference type="ARBA" id="ARBA00049658"/>
    </source>
</evidence>
<dbReference type="InterPro" id="IPR032675">
    <property type="entry name" value="LRR_dom_sf"/>
</dbReference>
<keyword evidence="5" id="KW-0677">Repeat</keyword>
<evidence type="ECO:0000256" key="9">
    <source>
        <dbReference type="ARBA" id="ARBA00049749"/>
    </source>
</evidence>
<evidence type="ECO:0000256" key="3">
    <source>
        <dbReference type="ARBA" id="ARBA00022692"/>
    </source>
</evidence>
<evidence type="ECO:0000313" key="13">
    <source>
        <dbReference type="Ensembl" id="ENSAMXP00000026225.2"/>
    </source>
</evidence>
<dbReference type="STRING" id="7994.ENSAMXP00000026225"/>
<reference evidence="14" key="1">
    <citation type="submission" date="2013-03" db="EMBL/GenBank/DDBJ databases">
        <authorList>
            <person name="Jeffery W."/>
            <person name="Warren W."/>
            <person name="Wilson R.K."/>
        </authorList>
    </citation>
    <scope>NUCLEOTIDE SEQUENCE</scope>
    <source>
        <strain evidence="14">female</strain>
    </source>
</reference>
<sequence length="252" mass="28088">MGVKLLNSIAGAVLLAFSVSTVSTCPRYCHCSERNGLKTVQCSSRELEKIPDDIPEDTAFLLLASNRISHIPSQAFKGLRRLQELDVSNNAIEVVEEGAFQGISEGLRALDLSNNLLRGVPRETFARVHAKISLAGNPWHCECALQEVLRELQLDPDTVNQVSCQTAVREEFAGKPIIQVLDSGVNLCSFQRKTTDVAMFITMFGWFAMVIAYVVYYVRQNREDARRHLEYLKALPNSPRDSKDSDTISTVL</sequence>
<evidence type="ECO:0000256" key="4">
    <source>
        <dbReference type="ARBA" id="ARBA00022729"/>
    </source>
</evidence>
<dbReference type="InterPro" id="IPR003591">
    <property type="entry name" value="Leu-rich_rpt_typical-subtyp"/>
</dbReference>
<evidence type="ECO:0000256" key="2">
    <source>
        <dbReference type="ARBA" id="ARBA00022614"/>
    </source>
</evidence>
<keyword evidence="6 10" id="KW-1133">Transmembrane helix</keyword>
<dbReference type="InParanoid" id="W5LT15"/>
<dbReference type="Pfam" id="PF13855">
    <property type="entry name" value="LRR_8"/>
    <property type="match status" value="1"/>
</dbReference>
<feature type="domain" description="LRRNT" evidence="12">
    <location>
        <begin position="24"/>
        <end position="60"/>
    </location>
</feature>
<comment type="subcellular location">
    <subcellularLocation>
        <location evidence="1">Membrane</location>
        <topology evidence="1">Single-pass membrane protein</topology>
    </subcellularLocation>
</comment>
<dbReference type="SMART" id="SM00369">
    <property type="entry name" value="LRR_TYP"/>
    <property type="match status" value="3"/>
</dbReference>
<evidence type="ECO:0000256" key="6">
    <source>
        <dbReference type="ARBA" id="ARBA00022989"/>
    </source>
</evidence>
<reference evidence="13" key="4">
    <citation type="submission" date="2025-09" db="UniProtKB">
        <authorList>
            <consortium name="Ensembl"/>
        </authorList>
    </citation>
    <scope>IDENTIFICATION</scope>
</reference>
<dbReference type="OrthoDB" id="6343311at2759"/>
<dbReference type="FunFam" id="3.80.10.10:FF:000069">
    <property type="entry name" value="leucine-rich repeat-containing protein 3B"/>
    <property type="match status" value="1"/>
</dbReference>
<name>W5LT15_ASTMX</name>
<keyword evidence="7 10" id="KW-0472">Membrane</keyword>
<dbReference type="Proteomes" id="UP000018467">
    <property type="component" value="Unassembled WGS sequence"/>
</dbReference>
<dbReference type="GeneTree" id="ENSGT00940000154360"/>
<dbReference type="InterPro" id="IPR050541">
    <property type="entry name" value="LRR_TM_domain-containing"/>
</dbReference>
<keyword evidence="14" id="KW-1185">Reference proteome</keyword>
<organism evidence="13 14">
    <name type="scientific">Astyanax mexicanus</name>
    <name type="common">Blind cave fish</name>
    <name type="synonym">Astyanax fasciatus mexicanus</name>
    <dbReference type="NCBI Taxonomy" id="7994"/>
    <lineage>
        <taxon>Eukaryota</taxon>
        <taxon>Metazoa</taxon>
        <taxon>Chordata</taxon>
        <taxon>Craniata</taxon>
        <taxon>Vertebrata</taxon>
        <taxon>Euteleostomi</taxon>
        <taxon>Actinopterygii</taxon>
        <taxon>Neopterygii</taxon>
        <taxon>Teleostei</taxon>
        <taxon>Ostariophysi</taxon>
        <taxon>Characiformes</taxon>
        <taxon>Characoidei</taxon>
        <taxon>Acestrorhamphidae</taxon>
        <taxon>Acestrorhamphinae</taxon>
        <taxon>Astyanax</taxon>
    </lineage>
</organism>
<dbReference type="PANTHER" id="PTHR24369:SF170">
    <property type="entry name" value="LEUCINE-RICH REPEAT-CONTAINING PROTEIN 3"/>
    <property type="match status" value="1"/>
</dbReference>
<evidence type="ECO:0000256" key="1">
    <source>
        <dbReference type="ARBA" id="ARBA00004167"/>
    </source>
</evidence>
<evidence type="ECO:0000256" key="11">
    <source>
        <dbReference type="SAM" id="SignalP"/>
    </source>
</evidence>
<dbReference type="Pfam" id="PF01462">
    <property type="entry name" value="LRRNT"/>
    <property type="match status" value="1"/>
</dbReference>
<dbReference type="HOGENOM" id="CLU_064640_0_0_1"/>
<evidence type="ECO:0000313" key="14">
    <source>
        <dbReference type="Proteomes" id="UP000018467"/>
    </source>
</evidence>
<feature type="signal peptide" evidence="11">
    <location>
        <begin position="1"/>
        <end position="24"/>
    </location>
</feature>
<keyword evidence="3 10" id="KW-0812">Transmembrane</keyword>
<keyword evidence="4 11" id="KW-0732">Signal</keyword>